<evidence type="ECO:0000313" key="1">
    <source>
        <dbReference type="EMBL" id="TKA98534.1"/>
    </source>
</evidence>
<dbReference type="Proteomes" id="UP000306340">
    <property type="component" value="Unassembled WGS sequence"/>
</dbReference>
<gene>
    <name evidence="1" type="ORF">FAZ78_00305</name>
</gene>
<evidence type="ECO:0000313" key="2">
    <source>
        <dbReference type="Proteomes" id="UP000306340"/>
    </source>
</evidence>
<dbReference type="RefSeq" id="WP_136790799.1">
    <property type="nucleotide sequence ID" value="NZ_SWAU01000001.1"/>
</dbReference>
<accession>A0A4U0Z7L2</accession>
<proteinExistence type="predicted"/>
<comment type="caution">
    <text evidence="1">The sequence shown here is derived from an EMBL/GenBank/DDBJ whole genome shotgun (WGS) entry which is preliminary data.</text>
</comment>
<sequence>MTIQNPISGNDTGLLSAISDCQYKAVMLHALCQGADFIFDGVTTEVSPAANSMTGLLHTIVKAASELASDLDRIHMGKSA</sequence>
<name>A0A4U0Z7L2_9RHOB</name>
<dbReference type="AlphaFoldDB" id="A0A4U0Z7L2"/>
<organism evidence="1 2">
    <name type="scientific">Cereibacter changlensis</name>
    <dbReference type="NCBI Taxonomy" id="402884"/>
    <lineage>
        <taxon>Bacteria</taxon>
        <taxon>Pseudomonadati</taxon>
        <taxon>Pseudomonadota</taxon>
        <taxon>Alphaproteobacteria</taxon>
        <taxon>Rhodobacterales</taxon>
        <taxon>Paracoccaceae</taxon>
        <taxon>Cereibacter</taxon>
    </lineage>
</organism>
<dbReference type="EMBL" id="SWAU01000001">
    <property type="protein sequence ID" value="TKA98534.1"/>
    <property type="molecule type" value="Genomic_DNA"/>
</dbReference>
<protein>
    <submittedName>
        <fullName evidence="1">Uncharacterized protein</fullName>
    </submittedName>
</protein>
<reference evidence="1 2" key="1">
    <citation type="submission" date="2019-04" db="EMBL/GenBank/DDBJ databases">
        <title>Crypto-aerobic microbial life in anoxic (sulfidic) marine sediments.</title>
        <authorList>
            <person name="Bhattacharya S."/>
            <person name="Roy C."/>
            <person name="Mondal N."/>
            <person name="Sarkar J."/>
            <person name="Mandal S."/>
            <person name="Rameez M.J."/>
            <person name="Ghosh W."/>
        </authorList>
    </citation>
    <scope>NUCLEOTIDE SEQUENCE [LARGE SCALE GENOMIC DNA]</scope>
    <source>
        <strain evidence="1 2">SBBC</strain>
    </source>
</reference>